<comment type="similarity">
    <text evidence="1 5">Belongs to the bacterial ribosomal protein bL33 family.</text>
</comment>
<dbReference type="InterPro" id="IPR038584">
    <property type="entry name" value="Ribosomal_bL33_sf"/>
</dbReference>
<dbReference type="GO" id="GO:0006412">
    <property type="term" value="P:translation"/>
    <property type="evidence" value="ECO:0007669"/>
    <property type="project" value="UniProtKB-UniRule"/>
</dbReference>
<dbReference type="GO" id="GO:1990904">
    <property type="term" value="C:ribonucleoprotein complex"/>
    <property type="evidence" value="ECO:0007669"/>
    <property type="project" value="UniProtKB-KW"/>
</dbReference>
<keyword evidence="2 5" id="KW-0689">Ribosomal protein</keyword>
<dbReference type="Proteomes" id="UP000266089">
    <property type="component" value="Unassembled WGS sequence"/>
</dbReference>
<organism evidence="6 7">
    <name type="scientific">Meiothermus taiwanensis</name>
    <dbReference type="NCBI Taxonomy" id="172827"/>
    <lineage>
        <taxon>Bacteria</taxon>
        <taxon>Thermotogati</taxon>
        <taxon>Deinococcota</taxon>
        <taxon>Deinococci</taxon>
        <taxon>Thermales</taxon>
        <taxon>Thermaceae</taxon>
        <taxon>Meiothermus</taxon>
    </lineage>
</organism>
<dbReference type="Gene3D" id="2.20.28.120">
    <property type="entry name" value="Ribosomal protein L33"/>
    <property type="match status" value="1"/>
</dbReference>
<dbReference type="GO" id="GO:0005840">
    <property type="term" value="C:ribosome"/>
    <property type="evidence" value="ECO:0007669"/>
    <property type="project" value="UniProtKB-KW"/>
</dbReference>
<proteinExistence type="inferred from homology"/>
<dbReference type="NCBIfam" id="NF001764">
    <property type="entry name" value="PRK00504.1"/>
    <property type="match status" value="1"/>
</dbReference>
<dbReference type="AlphaFoldDB" id="A0A399DUH7"/>
<dbReference type="Pfam" id="PF00471">
    <property type="entry name" value="Ribosomal_L33"/>
    <property type="match status" value="1"/>
</dbReference>
<dbReference type="GO" id="GO:0003735">
    <property type="term" value="F:structural constituent of ribosome"/>
    <property type="evidence" value="ECO:0007669"/>
    <property type="project" value="InterPro"/>
</dbReference>
<sequence>MASDVRIKLLLECTECKRRNYATEKNRRNTTAKLELKKFCPWCNKHLPHKEVKV</sequence>
<dbReference type="PANTHER" id="PTHR43168:SF2">
    <property type="entry name" value="LARGE RIBOSOMAL SUBUNIT PROTEIN BL33C"/>
    <property type="match status" value="1"/>
</dbReference>
<dbReference type="GO" id="GO:0005737">
    <property type="term" value="C:cytoplasm"/>
    <property type="evidence" value="ECO:0007669"/>
    <property type="project" value="UniProtKB-ARBA"/>
</dbReference>
<dbReference type="NCBIfam" id="TIGR01023">
    <property type="entry name" value="rpmG_bact"/>
    <property type="match status" value="1"/>
</dbReference>
<keyword evidence="3 5" id="KW-0687">Ribonucleoprotein</keyword>
<gene>
    <name evidence="5 6" type="primary">rpmG</name>
    <name evidence="6" type="ORF">Mcate_02017</name>
</gene>
<dbReference type="OrthoDB" id="9801333at2"/>
<evidence type="ECO:0000313" key="7">
    <source>
        <dbReference type="Proteomes" id="UP000266089"/>
    </source>
</evidence>
<evidence type="ECO:0000256" key="5">
    <source>
        <dbReference type="HAMAP-Rule" id="MF_00294"/>
    </source>
</evidence>
<dbReference type="EMBL" id="QWKX01000056">
    <property type="protein sequence ID" value="RIH75844.1"/>
    <property type="molecule type" value="Genomic_DNA"/>
</dbReference>
<evidence type="ECO:0000256" key="3">
    <source>
        <dbReference type="ARBA" id="ARBA00023274"/>
    </source>
</evidence>
<evidence type="ECO:0000256" key="1">
    <source>
        <dbReference type="ARBA" id="ARBA00007596"/>
    </source>
</evidence>
<dbReference type="InterPro" id="IPR001705">
    <property type="entry name" value="Ribosomal_bL33"/>
</dbReference>
<dbReference type="InterPro" id="IPR011332">
    <property type="entry name" value="Ribosomal_zn-bd"/>
</dbReference>
<comment type="caution">
    <text evidence="6">The sequence shown here is derived from an EMBL/GenBank/DDBJ whole genome shotgun (WGS) entry which is preliminary data.</text>
</comment>
<dbReference type="PROSITE" id="PS00582">
    <property type="entry name" value="RIBOSOMAL_L33"/>
    <property type="match status" value="1"/>
</dbReference>
<dbReference type="NCBIfam" id="NF001860">
    <property type="entry name" value="PRK00595.1"/>
    <property type="match status" value="1"/>
</dbReference>
<protein>
    <recommendedName>
        <fullName evidence="4 5">Large ribosomal subunit protein bL33</fullName>
    </recommendedName>
</protein>
<dbReference type="SUPFAM" id="SSF57829">
    <property type="entry name" value="Zn-binding ribosomal proteins"/>
    <property type="match status" value="1"/>
</dbReference>
<dbReference type="InterPro" id="IPR018264">
    <property type="entry name" value="Ribosomal_bL33_CS"/>
</dbReference>
<dbReference type="PANTHER" id="PTHR43168">
    <property type="entry name" value="50S RIBOSOMAL PROTEIN L33, CHLOROPLASTIC"/>
    <property type="match status" value="1"/>
</dbReference>
<dbReference type="HAMAP" id="MF_00294">
    <property type="entry name" value="Ribosomal_bL33"/>
    <property type="match status" value="1"/>
</dbReference>
<dbReference type="RefSeq" id="WP_013013465.1">
    <property type="nucleotide sequence ID" value="NZ_JBHSXZ010000049.1"/>
</dbReference>
<accession>A0A399DUH7</accession>
<evidence type="ECO:0000256" key="4">
    <source>
        <dbReference type="ARBA" id="ARBA00035176"/>
    </source>
</evidence>
<evidence type="ECO:0000256" key="2">
    <source>
        <dbReference type="ARBA" id="ARBA00022980"/>
    </source>
</evidence>
<evidence type="ECO:0000313" key="6">
    <source>
        <dbReference type="EMBL" id="RIH75844.1"/>
    </source>
</evidence>
<name>A0A399DUH7_9DEIN</name>
<reference evidence="6 7" key="1">
    <citation type="submission" date="2018-08" db="EMBL/GenBank/DDBJ databases">
        <title>Meiothermus cateniformans JCM 15151 genome sequencing project.</title>
        <authorList>
            <person name="Da Costa M.S."/>
            <person name="Albuquerque L."/>
            <person name="Raposo P."/>
            <person name="Froufe H.J.C."/>
            <person name="Barroso C.S."/>
            <person name="Egas C."/>
        </authorList>
    </citation>
    <scope>NUCLEOTIDE SEQUENCE [LARGE SCALE GENOMIC DNA]</scope>
    <source>
        <strain evidence="6 7">JCM 15151</strain>
    </source>
</reference>